<evidence type="ECO:0000313" key="2">
    <source>
        <dbReference type="Proteomes" id="UP001207468"/>
    </source>
</evidence>
<gene>
    <name evidence="1" type="ORF">F5148DRAFT_1191905</name>
</gene>
<organism evidence="1 2">
    <name type="scientific">Russula earlei</name>
    <dbReference type="NCBI Taxonomy" id="71964"/>
    <lineage>
        <taxon>Eukaryota</taxon>
        <taxon>Fungi</taxon>
        <taxon>Dikarya</taxon>
        <taxon>Basidiomycota</taxon>
        <taxon>Agaricomycotina</taxon>
        <taxon>Agaricomycetes</taxon>
        <taxon>Russulales</taxon>
        <taxon>Russulaceae</taxon>
        <taxon>Russula</taxon>
    </lineage>
</organism>
<dbReference type="Proteomes" id="UP001207468">
    <property type="component" value="Unassembled WGS sequence"/>
</dbReference>
<sequence>MMQWLSATGSDGRCPTCRVPLSLETDTISLHSPAKPKKPVVSFSPATLPPSRKSSTSAWSRRFVLPRHSPDSSSSSSQEHDSDAGSSSTSDSEDGTVLKRSRAPSVQPKYESMSDMMSDLVPLREFGSLLSIVGLCARHWHTPFM</sequence>
<accession>A0ACC0UBE7</accession>
<dbReference type="EMBL" id="JAGFNK010000077">
    <property type="protein sequence ID" value="KAI9508885.1"/>
    <property type="molecule type" value="Genomic_DNA"/>
</dbReference>
<comment type="caution">
    <text evidence="1">The sequence shown here is derived from an EMBL/GenBank/DDBJ whole genome shotgun (WGS) entry which is preliminary data.</text>
</comment>
<proteinExistence type="predicted"/>
<name>A0ACC0UBE7_9AGAM</name>
<feature type="non-terminal residue" evidence="1">
    <location>
        <position position="145"/>
    </location>
</feature>
<reference evidence="1" key="1">
    <citation type="submission" date="2021-03" db="EMBL/GenBank/DDBJ databases">
        <title>Evolutionary priming and transition to the ectomycorrhizal habit in an iconic lineage of mushroom-forming fungi: is preadaptation a requirement?</title>
        <authorList>
            <consortium name="DOE Joint Genome Institute"/>
            <person name="Looney B.P."/>
            <person name="Miyauchi S."/>
            <person name="Morin E."/>
            <person name="Drula E."/>
            <person name="Courty P.E."/>
            <person name="Chicoki N."/>
            <person name="Fauchery L."/>
            <person name="Kohler A."/>
            <person name="Kuo A."/>
            <person name="LaButti K."/>
            <person name="Pangilinan J."/>
            <person name="Lipzen A."/>
            <person name="Riley R."/>
            <person name="Andreopoulos W."/>
            <person name="He G."/>
            <person name="Johnson J."/>
            <person name="Barry K.W."/>
            <person name="Grigoriev I.V."/>
            <person name="Nagy L."/>
            <person name="Hibbett D."/>
            <person name="Henrissat B."/>
            <person name="Matheny P.B."/>
            <person name="Labbe J."/>
            <person name="Martin A.F."/>
        </authorList>
    </citation>
    <scope>NUCLEOTIDE SEQUENCE</scope>
    <source>
        <strain evidence="1">BPL698</strain>
    </source>
</reference>
<evidence type="ECO:0000313" key="1">
    <source>
        <dbReference type="EMBL" id="KAI9508885.1"/>
    </source>
</evidence>
<protein>
    <submittedName>
        <fullName evidence="1">Uncharacterized protein</fullName>
    </submittedName>
</protein>
<keyword evidence="2" id="KW-1185">Reference proteome</keyword>